<evidence type="ECO:0000313" key="1">
    <source>
        <dbReference type="EMBL" id="KAI0034498.1"/>
    </source>
</evidence>
<proteinExistence type="predicted"/>
<accession>A0ACB8QRN9</accession>
<organism evidence="1 2">
    <name type="scientific">Vararia minispora EC-137</name>
    <dbReference type="NCBI Taxonomy" id="1314806"/>
    <lineage>
        <taxon>Eukaryota</taxon>
        <taxon>Fungi</taxon>
        <taxon>Dikarya</taxon>
        <taxon>Basidiomycota</taxon>
        <taxon>Agaricomycotina</taxon>
        <taxon>Agaricomycetes</taxon>
        <taxon>Russulales</taxon>
        <taxon>Lachnocladiaceae</taxon>
        <taxon>Vararia</taxon>
    </lineage>
</organism>
<keyword evidence="2" id="KW-1185">Reference proteome</keyword>
<protein>
    <submittedName>
        <fullName evidence="1">Uncharacterized protein</fullName>
    </submittedName>
</protein>
<sequence>MKFTTTTACLVWVAALSAVCATPFSAPDADALTLLAARDVWSPKVTTPHHGTVWRAGGTYAVEWSTANPPDHVSNRASIALRKGDRTMEGKRVHAGSLAEGFDLHTGHQDITLPEDLVAGDDYRIVLFGDSGNWSPPFTIAADHKA</sequence>
<reference evidence="1" key="1">
    <citation type="submission" date="2021-02" db="EMBL/GenBank/DDBJ databases">
        <authorList>
            <consortium name="DOE Joint Genome Institute"/>
            <person name="Ahrendt S."/>
            <person name="Looney B.P."/>
            <person name="Miyauchi S."/>
            <person name="Morin E."/>
            <person name="Drula E."/>
            <person name="Courty P.E."/>
            <person name="Chicoki N."/>
            <person name="Fauchery L."/>
            <person name="Kohler A."/>
            <person name="Kuo A."/>
            <person name="Labutti K."/>
            <person name="Pangilinan J."/>
            <person name="Lipzen A."/>
            <person name="Riley R."/>
            <person name="Andreopoulos W."/>
            <person name="He G."/>
            <person name="Johnson J."/>
            <person name="Barry K.W."/>
            <person name="Grigoriev I.V."/>
            <person name="Nagy L."/>
            <person name="Hibbett D."/>
            <person name="Henrissat B."/>
            <person name="Matheny P.B."/>
            <person name="Labbe J."/>
            <person name="Martin F."/>
        </authorList>
    </citation>
    <scope>NUCLEOTIDE SEQUENCE</scope>
    <source>
        <strain evidence="1">EC-137</strain>
    </source>
</reference>
<name>A0ACB8QRN9_9AGAM</name>
<dbReference type="Proteomes" id="UP000814128">
    <property type="component" value="Unassembled WGS sequence"/>
</dbReference>
<gene>
    <name evidence="1" type="ORF">K488DRAFT_83904</name>
</gene>
<dbReference type="EMBL" id="MU273499">
    <property type="protein sequence ID" value="KAI0034498.1"/>
    <property type="molecule type" value="Genomic_DNA"/>
</dbReference>
<evidence type="ECO:0000313" key="2">
    <source>
        <dbReference type="Proteomes" id="UP000814128"/>
    </source>
</evidence>
<comment type="caution">
    <text evidence="1">The sequence shown here is derived from an EMBL/GenBank/DDBJ whole genome shotgun (WGS) entry which is preliminary data.</text>
</comment>
<reference evidence="1" key="2">
    <citation type="journal article" date="2022" name="New Phytol.">
        <title>Evolutionary transition to the ectomycorrhizal habit in the genomes of a hyperdiverse lineage of mushroom-forming fungi.</title>
        <authorList>
            <person name="Looney B."/>
            <person name="Miyauchi S."/>
            <person name="Morin E."/>
            <person name="Drula E."/>
            <person name="Courty P.E."/>
            <person name="Kohler A."/>
            <person name="Kuo A."/>
            <person name="LaButti K."/>
            <person name="Pangilinan J."/>
            <person name="Lipzen A."/>
            <person name="Riley R."/>
            <person name="Andreopoulos W."/>
            <person name="He G."/>
            <person name="Johnson J."/>
            <person name="Nolan M."/>
            <person name="Tritt A."/>
            <person name="Barry K.W."/>
            <person name="Grigoriev I.V."/>
            <person name="Nagy L.G."/>
            <person name="Hibbett D."/>
            <person name="Henrissat B."/>
            <person name="Matheny P.B."/>
            <person name="Labbe J."/>
            <person name="Martin F.M."/>
        </authorList>
    </citation>
    <scope>NUCLEOTIDE SEQUENCE</scope>
    <source>
        <strain evidence="1">EC-137</strain>
    </source>
</reference>